<keyword evidence="1" id="KW-0472">Membrane</keyword>
<name>A0AAI8V7M0_9PEZI</name>
<dbReference type="EMBL" id="CAUWAG010000004">
    <property type="protein sequence ID" value="CAJ2502493.1"/>
    <property type="molecule type" value="Genomic_DNA"/>
</dbReference>
<reference evidence="2" key="1">
    <citation type="submission" date="2023-10" db="EMBL/GenBank/DDBJ databases">
        <authorList>
            <person name="Hackl T."/>
        </authorList>
    </citation>
    <scope>NUCLEOTIDE SEQUENCE</scope>
</reference>
<evidence type="ECO:0000313" key="3">
    <source>
        <dbReference type="Proteomes" id="UP001295740"/>
    </source>
</evidence>
<keyword evidence="1" id="KW-0812">Transmembrane</keyword>
<evidence type="ECO:0000256" key="1">
    <source>
        <dbReference type="SAM" id="Phobius"/>
    </source>
</evidence>
<gene>
    <name evidence="2" type="ORF">KHLLAP_LOCUS2961</name>
</gene>
<feature type="transmembrane region" description="Helical" evidence="1">
    <location>
        <begin position="20"/>
        <end position="40"/>
    </location>
</feature>
<dbReference type="AlphaFoldDB" id="A0AAI8V7M0"/>
<proteinExistence type="predicted"/>
<sequence length="144" mass="15581">MAVTCPFATTDWKLVAREAAAAHTPICLLSILITSLIYLVHKNFLSSHRNPTARIAKLVQIICHNSAHIGPLRTRNVSREPGAEAETIAADVQALRERVGAELPSDYEAFLTISNGINHVWCGCSHNLVLFGAKGVDVQGRVDG</sequence>
<comment type="caution">
    <text evidence="2">The sequence shown here is derived from an EMBL/GenBank/DDBJ whole genome shotgun (WGS) entry which is preliminary data.</text>
</comment>
<keyword evidence="3" id="KW-1185">Reference proteome</keyword>
<organism evidence="2 3">
    <name type="scientific">Anthostomella pinea</name>
    <dbReference type="NCBI Taxonomy" id="933095"/>
    <lineage>
        <taxon>Eukaryota</taxon>
        <taxon>Fungi</taxon>
        <taxon>Dikarya</taxon>
        <taxon>Ascomycota</taxon>
        <taxon>Pezizomycotina</taxon>
        <taxon>Sordariomycetes</taxon>
        <taxon>Xylariomycetidae</taxon>
        <taxon>Xylariales</taxon>
        <taxon>Xylariaceae</taxon>
        <taxon>Anthostomella</taxon>
    </lineage>
</organism>
<evidence type="ECO:0000313" key="2">
    <source>
        <dbReference type="EMBL" id="CAJ2502493.1"/>
    </source>
</evidence>
<protein>
    <submittedName>
        <fullName evidence="2">Uu.00g098870.m01.CDS01</fullName>
    </submittedName>
</protein>
<dbReference type="Proteomes" id="UP001295740">
    <property type="component" value="Unassembled WGS sequence"/>
</dbReference>
<keyword evidence="1" id="KW-1133">Transmembrane helix</keyword>
<accession>A0AAI8V7M0</accession>